<proteinExistence type="predicted"/>
<dbReference type="PIRSF" id="PIRSF037505">
    <property type="entry name" value="Betaine_HMT"/>
    <property type="match status" value="1"/>
</dbReference>
<organism evidence="6 7">
    <name type="scientific">Gaiella occulta</name>
    <dbReference type="NCBI Taxonomy" id="1002870"/>
    <lineage>
        <taxon>Bacteria</taxon>
        <taxon>Bacillati</taxon>
        <taxon>Actinomycetota</taxon>
        <taxon>Thermoleophilia</taxon>
        <taxon>Gaiellales</taxon>
        <taxon>Gaiellaceae</taxon>
        <taxon>Gaiella</taxon>
    </lineage>
</organism>
<keyword evidence="1 4" id="KW-0489">Methyltransferase</keyword>
<evidence type="ECO:0000259" key="5">
    <source>
        <dbReference type="PROSITE" id="PS50970"/>
    </source>
</evidence>
<dbReference type="GO" id="GO:0009086">
    <property type="term" value="P:methionine biosynthetic process"/>
    <property type="evidence" value="ECO:0007669"/>
    <property type="project" value="InterPro"/>
</dbReference>
<evidence type="ECO:0000313" key="7">
    <source>
        <dbReference type="Proteomes" id="UP000254134"/>
    </source>
</evidence>
<sequence>MGTVQTTSFTELLAERGVLIADGATGTNYQTMGMEPGVAPEEWLFDAPERVVELHRAFADAGADIVLTCTFGATSLRLVEGPLIGRAREVNLRAAELAREGAGEGRLVAGSMGPTGALIEPYGLLTHDACVEAYAEQALALADGGVDLLVLETLFAVEEAVWALEGARSATDLPVVVSFSFDMGTRTMMGLSPTNAVAAVASSGVAAVGTNCGRSLEDTDVVVAEVLAAAGEIPVWVKPNAGVPKIVGAEVVYEAGPDMLAEHVARYVEQGARIVGGCCGSTPAHVAAIARALGR</sequence>
<gene>
    <name evidence="6" type="ORF">Gocc_1624</name>
</gene>
<dbReference type="RefSeq" id="WP_181813476.1">
    <property type="nucleotide sequence ID" value="NZ_QQZY01000003.1"/>
</dbReference>
<keyword evidence="3 4" id="KW-0862">Zinc</keyword>
<keyword evidence="2 4" id="KW-0808">Transferase</keyword>
<dbReference type="Pfam" id="PF02574">
    <property type="entry name" value="S-methyl_trans"/>
    <property type="match status" value="1"/>
</dbReference>
<reference evidence="7" key="2">
    <citation type="journal article" date="2019" name="MicrobiologyOpen">
        <title>High-quality draft genome sequence of Gaiella occulta isolated from a 150 meter deep mineral water borehole and comparison with the genome sequences of other deep-branching lineages of the phylum Actinobacteria.</title>
        <authorList>
            <person name="Severino R."/>
            <person name="Froufe H.J.C."/>
            <person name="Barroso C."/>
            <person name="Albuquerque L."/>
            <person name="Lobo-da-Cunha A."/>
            <person name="da Costa M.S."/>
            <person name="Egas C."/>
        </authorList>
    </citation>
    <scope>NUCLEOTIDE SEQUENCE [LARGE SCALE GENOMIC DNA]</scope>
    <source>
        <strain evidence="7">F2-233</strain>
    </source>
</reference>
<dbReference type="GO" id="GO:0008168">
    <property type="term" value="F:methyltransferase activity"/>
    <property type="evidence" value="ECO:0007669"/>
    <property type="project" value="UniProtKB-UniRule"/>
</dbReference>
<dbReference type="SUPFAM" id="SSF82282">
    <property type="entry name" value="Homocysteine S-methyltransferase"/>
    <property type="match status" value="1"/>
</dbReference>
<evidence type="ECO:0000313" key="6">
    <source>
        <dbReference type="EMBL" id="RDI74735.1"/>
    </source>
</evidence>
<dbReference type="PANTHER" id="PTHR11103">
    <property type="entry name" value="SLR1189 PROTEIN"/>
    <property type="match status" value="1"/>
</dbReference>
<accession>A0A7M2YXM0</accession>
<feature type="binding site" evidence="3 4">
    <location>
        <position position="212"/>
    </location>
    <ligand>
        <name>Zn(2+)</name>
        <dbReference type="ChEBI" id="CHEBI:29105"/>
    </ligand>
</feature>
<dbReference type="Proteomes" id="UP000254134">
    <property type="component" value="Unassembled WGS sequence"/>
</dbReference>
<comment type="caution">
    <text evidence="6">The sequence shown here is derived from an EMBL/GenBank/DDBJ whole genome shotgun (WGS) entry which is preliminary data.</text>
</comment>
<comment type="cofactor">
    <cofactor evidence="3">
        <name>Zn(2+)</name>
        <dbReference type="ChEBI" id="CHEBI:29105"/>
    </cofactor>
    <text evidence="3">Binds 1 zinc ion per subunit.</text>
</comment>
<dbReference type="EMBL" id="QQZY01000003">
    <property type="protein sequence ID" value="RDI74735.1"/>
    <property type="molecule type" value="Genomic_DNA"/>
</dbReference>
<dbReference type="GO" id="GO:0032259">
    <property type="term" value="P:methylation"/>
    <property type="evidence" value="ECO:0007669"/>
    <property type="project" value="UniProtKB-KW"/>
</dbReference>
<dbReference type="InterPro" id="IPR036589">
    <property type="entry name" value="HCY_dom_sf"/>
</dbReference>
<evidence type="ECO:0000256" key="2">
    <source>
        <dbReference type="ARBA" id="ARBA00022679"/>
    </source>
</evidence>
<keyword evidence="3 4" id="KW-0479">Metal-binding</keyword>
<evidence type="ECO:0000256" key="1">
    <source>
        <dbReference type="ARBA" id="ARBA00022603"/>
    </source>
</evidence>
<dbReference type="Gene3D" id="3.20.20.330">
    <property type="entry name" value="Homocysteine-binding-like domain"/>
    <property type="match status" value="1"/>
</dbReference>
<feature type="binding site" evidence="3 4">
    <location>
        <position position="278"/>
    </location>
    <ligand>
        <name>Zn(2+)</name>
        <dbReference type="ChEBI" id="CHEBI:29105"/>
    </ligand>
</feature>
<name>A0A7M2YXM0_9ACTN</name>
<keyword evidence="7" id="KW-1185">Reference proteome</keyword>
<evidence type="ECO:0000256" key="3">
    <source>
        <dbReference type="PIRSR" id="PIRSR037505-2"/>
    </source>
</evidence>
<reference evidence="6 7" key="1">
    <citation type="submission" date="2018-07" db="EMBL/GenBank/DDBJ databases">
        <title>High-quality-draft genome sequence of Gaiella occulta.</title>
        <authorList>
            <person name="Severino R."/>
            <person name="Froufe H.J.C."/>
            <person name="Rainey F.A."/>
            <person name="Barroso C."/>
            <person name="Albuquerque L."/>
            <person name="Lobo-Da-Cunha A."/>
            <person name="Da Costa M.S."/>
            <person name="Egas C."/>
        </authorList>
    </citation>
    <scope>NUCLEOTIDE SEQUENCE [LARGE SCALE GENOMIC DNA]</scope>
    <source>
        <strain evidence="6 7">F2-233</strain>
    </source>
</reference>
<dbReference type="InterPro" id="IPR003726">
    <property type="entry name" value="HCY_dom"/>
</dbReference>
<evidence type="ECO:0000256" key="4">
    <source>
        <dbReference type="PROSITE-ProRule" id="PRU00333"/>
    </source>
</evidence>
<protein>
    <submittedName>
        <fullName evidence="6">Methionine synthase I/methyltransferase domain-containing protein</fullName>
    </submittedName>
</protein>
<dbReference type="PANTHER" id="PTHR11103:SF18">
    <property type="entry name" value="SLR1189 PROTEIN"/>
    <property type="match status" value="1"/>
</dbReference>
<feature type="binding site" evidence="3 4">
    <location>
        <position position="279"/>
    </location>
    <ligand>
        <name>Zn(2+)</name>
        <dbReference type="ChEBI" id="CHEBI:29105"/>
    </ligand>
</feature>
<dbReference type="PROSITE" id="PS50970">
    <property type="entry name" value="HCY"/>
    <property type="match status" value="1"/>
</dbReference>
<feature type="domain" description="Hcy-binding" evidence="5">
    <location>
        <begin position="7"/>
        <end position="293"/>
    </location>
</feature>
<dbReference type="AlphaFoldDB" id="A0A7M2YXM0"/>
<dbReference type="InterPro" id="IPR017226">
    <property type="entry name" value="BHMT-like"/>
</dbReference>
<dbReference type="GO" id="GO:0008270">
    <property type="term" value="F:zinc ion binding"/>
    <property type="evidence" value="ECO:0007669"/>
    <property type="project" value="InterPro"/>
</dbReference>